<evidence type="ECO:0000313" key="2">
    <source>
        <dbReference type="EMBL" id="SHF10319.1"/>
    </source>
</evidence>
<sequence>MTSKKIIEFIFNLIIVVFFAYPFLLILYTQFLGIDLQKLISMDPYWNIMFIQSFITPFIGFYILQLKERLANDRKVETIILQLLVLAIGFLIMGNATFSITIFILIFYLFYYWKIKIKDFQYIFKKENFSFKDYLVPLTILSIAVIIRIMLNLVSNT</sequence>
<feature type="transmembrane region" description="Helical" evidence="1">
    <location>
        <begin position="98"/>
        <end position="113"/>
    </location>
</feature>
<dbReference type="EMBL" id="FQUF01000032">
    <property type="protein sequence ID" value="SHF10319.1"/>
    <property type="molecule type" value="Genomic_DNA"/>
</dbReference>
<proteinExistence type="predicted"/>
<dbReference type="AlphaFoldDB" id="A0A1M4YWX7"/>
<keyword evidence="1" id="KW-1133">Transmembrane helix</keyword>
<name>A0A1M4YWX7_9LACT</name>
<keyword evidence="3" id="KW-1185">Reference proteome</keyword>
<evidence type="ECO:0000313" key="3">
    <source>
        <dbReference type="Proteomes" id="UP000184128"/>
    </source>
</evidence>
<feature type="transmembrane region" description="Helical" evidence="1">
    <location>
        <begin position="9"/>
        <end position="33"/>
    </location>
</feature>
<accession>A0A1M4YWX7</accession>
<keyword evidence="1" id="KW-0812">Transmembrane</keyword>
<keyword evidence="1" id="KW-0472">Membrane</keyword>
<protein>
    <submittedName>
        <fullName evidence="2">Uncharacterized protein</fullName>
    </submittedName>
</protein>
<evidence type="ECO:0000256" key="1">
    <source>
        <dbReference type="SAM" id="Phobius"/>
    </source>
</evidence>
<dbReference type="Proteomes" id="UP000184128">
    <property type="component" value="Unassembled WGS sequence"/>
</dbReference>
<organism evidence="2 3">
    <name type="scientific">Atopostipes suicloacalis DSM 15692</name>
    <dbReference type="NCBI Taxonomy" id="1121025"/>
    <lineage>
        <taxon>Bacteria</taxon>
        <taxon>Bacillati</taxon>
        <taxon>Bacillota</taxon>
        <taxon>Bacilli</taxon>
        <taxon>Lactobacillales</taxon>
        <taxon>Carnobacteriaceae</taxon>
        <taxon>Atopostipes</taxon>
    </lineage>
</organism>
<gene>
    <name evidence="2" type="ORF">SAMN02745249_01820</name>
</gene>
<reference evidence="2 3" key="1">
    <citation type="submission" date="2016-11" db="EMBL/GenBank/DDBJ databases">
        <authorList>
            <person name="Jaros S."/>
            <person name="Januszkiewicz K."/>
            <person name="Wedrychowicz H."/>
        </authorList>
    </citation>
    <scope>NUCLEOTIDE SEQUENCE [LARGE SCALE GENOMIC DNA]</scope>
    <source>
        <strain evidence="2 3">DSM 15692</strain>
    </source>
</reference>
<feature type="transmembrane region" description="Helical" evidence="1">
    <location>
        <begin position="45"/>
        <end position="64"/>
    </location>
</feature>
<dbReference type="STRING" id="1121025.SAMN02745249_01820"/>
<feature type="transmembrane region" description="Helical" evidence="1">
    <location>
        <begin position="134"/>
        <end position="154"/>
    </location>
</feature>